<feature type="signal peptide" evidence="7">
    <location>
        <begin position="1"/>
        <end position="23"/>
    </location>
</feature>
<sequence length="297" mass="31801">MSPLTRRQALAASAAALIPPTFASPAGADLPALRALERRAGGRLGVAILDTATGAQTGLRRDERFGMCSVFKLPLAAMVLREADHGRLALDRRVPYGKGDMLAHAPVTQQHLARGHMTVAELAEAAQVTSDNPAANLLLKLIDGPAGFTARLREIGDATTRLDRYEPEMNHMPPGDPRDTSTPAAMAALVQRLALGDVLKPATRGRLVGWMEKTETGLARLRAGFPKDWRAGDKTGSFWDERLPGKVNDVAIGWPPGRAPLIVAAFYEAPSPGRGQAFDEGQQVLAEVGRIAATWRD</sequence>
<dbReference type="PROSITE" id="PS51318">
    <property type="entry name" value="TAT"/>
    <property type="match status" value="1"/>
</dbReference>
<feature type="domain" description="Beta-lactamase class A catalytic" evidence="8">
    <location>
        <begin position="45"/>
        <end position="266"/>
    </location>
</feature>
<keyword evidence="10" id="KW-1185">Reference proteome</keyword>
<evidence type="ECO:0000256" key="5">
    <source>
        <dbReference type="ARBA" id="ARBA00023251"/>
    </source>
</evidence>
<dbReference type="Proteomes" id="UP001606301">
    <property type="component" value="Unassembled WGS sequence"/>
</dbReference>
<evidence type="ECO:0000256" key="7">
    <source>
        <dbReference type="SAM" id="SignalP"/>
    </source>
</evidence>
<evidence type="ECO:0000256" key="1">
    <source>
        <dbReference type="ARBA" id="ARBA00001526"/>
    </source>
</evidence>
<name>A0ABW7FMC1_9BURK</name>
<evidence type="ECO:0000256" key="6">
    <source>
        <dbReference type="RuleBase" id="RU361140"/>
    </source>
</evidence>
<dbReference type="InterPro" id="IPR023650">
    <property type="entry name" value="Beta-lactam_class-A_AS"/>
</dbReference>
<keyword evidence="4 6" id="KW-0378">Hydrolase</keyword>
<gene>
    <name evidence="9" type="primary">bla</name>
    <name evidence="9" type="ORF">ACG0Z3_17555</name>
</gene>
<proteinExistence type="inferred from homology"/>
<protein>
    <recommendedName>
        <fullName evidence="3 6">Beta-lactamase</fullName>
        <ecNumber evidence="3 6">3.5.2.6</ecNumber>
    </recommendedName>
</protein>
<keyword evidence="7" id="KW-0732">Signal</keyword>
<dbReference type="Pfam" id="PF13354">
    <property type="entry name" value="Beta-lactamase2"/>
    <property type="match status" value="1"/>
</dbReference>
<dbReference type="NCBIfam" id="NF033103">
    <property type="entry name" value="bla_class_A"/>
    <property type="match status" value="1"/>
</dbReference>
<evidence type="ECO:0000259" key="8">
    <source>
        <dbReference type="Pfam" id="PF13354"/>
    </source>
</evidence>
<keyword evidence="5 6" id="KW-0046">Antibiotic resistance</keyword>
<evidence type="ECO:0000313" key="9">
    <source>
        <dbReference type="EMBL" id="MFG6442496.1"/>
    </source>
</evidence>
<comment type="caution">
    <text evidence="9">The sequence shown here is derived from an EMBL/GenBank/DDBJ whole genome shotgun (WGS) entry which is preliminary data.</text>
</comment>
<organism evidence="9 10">
    <name type="scientific">Pelomonas margarita</name>
    <dbReference type="NCBI Taxonomy" id="3299031"/>
    <lineage>
        <taxon>Bacteria</taxon>
        <taxon>Pseudomonadati</taxon>
        <taxon>Pseudomonadota</taxon>
        <taxon>Betaproteobacteria</taxon>
        <taxon>Burkholderiales</taxon>
        <taxon>Sphaerotilaceae</taxon>
        <taxon>Roseateles</taxon>
    </lineage>
</organism>
<dbReference type="SUPFAM" id="SSF56601">
    <property type="entry name" value="beta-lactamase/transpeptidase-like"/>
    <property type="match status" value="1"/>
</dbReference>
<dbReference type="EC" id="3.5.2.6" evidence="3 6"/>
<feature type="chain" id="PRO_5047267292" description="Beta-lactamase" evidence="7">
    <location>
        <begin position="24"/>
        <end position="297"/>
    </location>
</feature>
<reference evidence="9 10" key="1">
    <citation type="submission" date="2024-08" db="EMBL/GenBank/DDBJ databases">
        <authorList>
            <person name="Lu H."/>
        </authorList>
    </citation>
    <scope>NUCLEOTIDE SEQUENCE [LARGE SCALE GENOMIC DNA]</scope>
    <source>
        <strain evidence="9 10">LKC17W</strain>
    </source>
</reference>
<dbReference type="PANTHER" id="PTHR35333">
    <property type="entry name" value="BETA-LACTAMASE"/>
    <property type="match status" value="1"/>
</dbReference>
<dbReference type="PRINTS" id="PR00118">
    <property type="entry name" value="BLACTAMASEA"/>
</dbReference>
<dbReference type="InterPro" id="IPR012338">
    <property type="entry name" value="Beta-lactam/transpept-like"/>
</dbReference>
<dbReference type="InterPro" id="IPR000871">
    <property type="entry name" value="Beta-lactam_class-A"/>
</dbReference>
<accession>A0ABW7FMC1</accession>
<dbReference type="RefSeq" id="WP_394399799.1">
    <property type="nucleotide sequence ID" value="NZ_JBIGHW010000010.1"/>
</dbReference>
<dbReference type="Gene3D" id="3.40.710.10">
    <property type="entry name" value="DD-peptidase/beta-lactamase superfamily"/>
    <property type="match status" value="1"/>
</dbReference>
<dbReference type="InterPro" id="IPR006311">
    <property type="entry name" value="TAT_signal"/>
</dbReference>
<dbReference type="InterPro" id="IPR045155">
    <property type="entry name" value="Beta-lactam_cat"/>
</dbReference>
<dbReference type="EMBL" id="JBIGHW010000010">
    <property type="protein sequence ID" value="MFG6442496.1"/>
    <property type="molecule type" value="Genomic_DNA"/>
</dbReference>
<evidence type="ECO:0000313" key="10">
    <source>
        <dbReference type="Proteomes" id="UP001606301"/>
    </source>
</evidence>
<evidence type="ECO:0000256" key="4">
    <source>
        <dbReference type="ARBA" id="ARBA00022801"/>
    </source>
</evidence>
<dbReference type="PANTHER" id="PTHR35333:SF3">
    <property type="entry name" value="BETA-LACTAMASE-TYPE TRANSPEPTIDASE FOLD CONTAINING PROTEIN"/>
    <property type="match status" value="1"/>
</dbReference>
<dbReference type="GO" id="GO:0008800">
    <property type="term" value="F:beta-lactamase activity"/>
    <property type="evidence" value="ECO:0007669"/>
    <property type="project" value="UniProtKB-EC"/>
</dbReference>
<dbReference type="PROSITE" id="PS00146">
    <property type="entry name" value="BETA_LACTAMASE_A"/>
    <property type="match status" value="1"/>
</dbReference>
<comment type="catalytic activity">
    <reaction evidence="1 6">
        <text>a beta-lactam + H2O = a substituted beta-amino acid</text>
        <dbReference type="Rhea" id="RHEA:20401"/>
        <dbReference type="ChEBI" id="CHEBI:15377"/>
        <dbReference type="ChEBI" id="CHEBI:35627"/>
        <dbReference type="ChEBI" id="CHEBI:140347"/>
        <dbReference type="EC" id="3.5.2.6"/>
    </reaction>
</comment>
<comment type="similarity">
    <text evidence="2 6">Belongs to the class-A beta-lactamase family.</text>
</comment>
<evidence type="ECO:0000256" key="3">
    <source>
        <dbReference type="ARBA" id="ARBA00012865"/>
    </source>
</evidence>
<evidence type="ECO:0000256" key="2">
    <source>
        <dbReference type="ARBA" id="ARBA00009009"/>
    </source>
</evidence>